<evidence type="ECO:0000259" key="1">
    <source>
        <dbReference type="PROSITE" id="PS50181"/>
    </source>
</evidence>
<organism evidence="2">
    <name type="scientific">Barrevirus sp</name>
    <dbReference type="NCBI Taxonomy" id="2487763"/>
    <lineage>
        <taxon>Viruses</taxon>
        <taxon>Varidnaviria</taxon>
        <taxon>Bamfordvirae</taxon>
        <taxon>Nucleocytoviricota</taxon>
        <taxon>Megaviricetes</taxon>
        <taxon>Imitervirales</taxon>
        <taxon>Mimiviridae</taxon>
        <taxon>Klosneuvirinae</taxon>
    </lineage>
</organism>
<dbReference type="SUPFAM" id="SSF81383">
    <property type="entry name" value="F-box domain"/>
    <property type="match status" value="1"/>
</dbReference>
<proteinExistence type="predicted"/>
<dbReference type="InterPro" id="IPR001810">
    <property type="entry name" value="F-box_dom"/>
</dbReference>
<sequence length="273" mass="31894">MLDIVMIKGKYVNNKEMSHLELLPLELFMYISDFLTMFQIFSLVTVNKTIRERITSDERMRNRMPKEINNILCHINVVFDILPSSSPPPPPPYHNNHGVHFSVCPFRTNILKNKTHLSRFSLKENKLCFDDCPAFFQFNKLSTYDLDFVNHNYDLDIKRHYKLNTGSKWLSIMIQFFRLIQWTLSYPEFVNEPEITISNSPIFIDSYNQKECGKGSLKDIHKADAIDIVISGKVLPSSSSHIEGGNNRSFLMFSVQRVNLTYYAKNVLPFYNF</sequence>
<feature type="domain" description="F-box" evidence="1">
    <location>
        <begin position="17"/>
        <end position="63"/>
    </location>
</feature>
<gene>
    <name evidence="2" type="ORF">Barrevirus11_12</name>
</gene>
<protein>
    <recommendedName>
        <fullName evidence="1">F-box domain-containing protein</fullName>
    </recommendedName>
</protein>
<accession>A0A3G4ZQ97</accession>
<reference evidence="2" key="1">
    <citation type="submission" date="2018-10" db="EMBL/GenBank/DDBJ databases">
        <title>Hidden diversity of soil giant viruses.</title>
        <authorList>
            <person name="Schulz F."/>
            <person name="Alteio L."/>
            <person name="Goudeau D."/>
            <person name="Ryan E.M."/>
            <person name="Malmstrom R.R."/>
            <person name="Blanchard J."/>
            <person name="Woyke T."/>
        </authorList>
    </citation>
    <scope>NUCLEOTIDE SEQUENCE</scope>
    <source>
        <strain evidence="2">BAV1</strain>
    </source>
</reference>
<dbReference type="PROSITE" id="PS50181">
    <property type="entry name" value="FBOX"/>
    <property type="match status" value="1"/>
</dbReference>
<name>A0A3G4ZQ97_9VIRU</name>
<evidence type="ECO:0000313" key="2">
    <source>
        <dbReference type="EMBL" id="AYV77082.1"/>
    </source>
</evidence>
<dbReference type="InterPro" id="IPR036047">
    <property type="entry name" value="F-box-like_dom_sf"/>
</dbReference>
<dbReference type="EMBL" id="MK072008">
    <property type="protein sequence ID" value="AYV77082.1"/>
    <property type="molecule type" value="Genomic_DNA"/>
</dbReference>